<evidence type="ECO:0000313" key="1">
    <source>
        <dbReference type="EMBL" id="QFI54685.1"/>
    </source>
</evidence>
<dbReference type="Proteomes" id="UP000594034">
    <property type="component" value="Chromosome"/>
</dbReference>
<name>A0A5J6WZC8_9GAMM</name>
<dbReference type="EMBL" id="CP040449">
    <property type="protein sequence ID" value="QFI54685.1"/>
    <property type="molecule type" value="Genomic_DNA"/>
</dbReference>
<protein>
    <submittedName>
        <fullName evidence="1">Uncharacterized protein</fullName>
    </submittedName>
</protein>
<keyword evidence="2" id="KW-1185">Reference proteome</keyword>
<dbReference type="KEGG" id="asim:FE240_08265"/>
<organism evidence="1 2">
    <name type="scientific">Aeromonas simiae</name>
    <dbReference type="NCBI Taxonomy" id="218936"/>
    <lineage>
        <taxon>Bacteria</taxon>
        <taxon>Pseudomonadati</taxon>
        <taxon>Pseudomonadota</taxon>
        <taxon>Gammaproteobacteria</taxon>
        <taxon>Aeromonadales</taxon>
        <taxon>Aeromonadaceae</taxon>
        <taxon>Aeromonas</taxon>
    </lineage>
</organism>
<sequence>MTFQKGESTGTIRIGVGKTSPGGVSSVVEGGVTHLHLGAPGQAQRVSYRVNVEHQPWLDDPDSLNGVAVFGSSAGNDRILYSRERFE</sequence>
<reference evidence="1 2" key="1">
    <citation type="submission" date="2019-05" db="EMBL/GenBank/DDBJ databases">
        <title>OXA-830, a novel chromosomally encoded expanded-spectrum class D beta-lactamase in Aeromonas simiae.</title>
        <authorList>
            <person name="Zhou W."/>
            <person name="Chen Q."/>
        </authorList>
    </citation>
    <scope>NUCLEOTIDE SEQUENCE [LARGE SCALE GENOMIC DNA]</scope>
    <source>
        <strain evidence="1 2">A6</strain>
    </source>
</reference>
<accession>A0A5J6WZC8</accession>
<dbReference type="RefSeq" id="WP_193004119.1">
    <property type="nucleotide sequence ID" value="NZ_CP040449.1"/>
</dbReference>
<dbReference type="AlphaFoldDB" id="A0A5J6WZC8"/>
<proteinExistence type="predicted"/>
<gene>
    <name evidence="1" type="ORF">FE240_08265</name>
</gene>
<evidence type="ECO:0000313" key="2">
    <source>
        <dbReference type="Proteomes" id="UP000594034"/>
    </source>
</evidence>